<proteinExistence type="predicted"/>
<feature type="transmembrane region" description="Helical" evidence="1">
    <location>
        <begin position="14"/>
        <end position="35"/>
    </location>
</feature>
<dbReference type="AlphaFoldDB" id="A0A382BL17"/>
<dbReference type="EMBL" id="UINC01030243">
    <property type="protein sequence ID" value="SVB14309.1"/>
    <property type="molecule type" value="Genomic_DNA"/>
</dbReference>
<keyword evidence="1" id="KW-1133">Transmembrane helix</keyword>
<evidence type="ECO:0000313" key="2">
    <source>
        <dbReference type="EMBL" id="SVB14309.1"/>
    </source>
</evidence>
<evidence type="ECO:0000256" key="1">
    <source>
        <dbReference type="SAM" id="Phobius"/>
    </source>
</evidence>
<keyword evidence="1" id="KW-0472">Membrane</keyword>
<reference evidence="2" key="1">
    <citation type="submission" date="2018-05" db="EMBL/GenBank/DDBJ databases">
        <authorList>
            <person name="Lanie J.A."/>
            <person name="Ng W.-L."/>
            <person name="Kazmierczak K.M."/>
            <person name="Andrzejewski T.M."/>
            <person name="Davidsen T.M."/>
            <person name="Wayne K.J."/>
            <person name="Tettelin H."/>
            <person name="Glass J.I."/>
            <person name="Rusch D."/>
            <person name="Podicherti R."/>
            <person name="Tsui H.-C.T."/>
            <person name="Winkler M.E."/>
        </authorList>
    </citation>
    <scope>NUCLEOTIDE SEQUENCE</scope>
</reference>
<name>A0A382BL17_9ZZZZ</name>
<organism evidence="2">
    <name type="scientific">marine metagenome</name>
    <dbReference type="NCBI Taxonomy" id="408172"/>
    <lineage>
        <taxon>unclassified sequences</taxon>
        <taxon>metagenomes</taxon>
        <taxon>ecological metagenomes</taxon>
    </lineage>
</organism>
<gene>
    <name evidence="2" type="ORF">METZ01_LOCUS167163</name>
</gene>
<protein>
    <submittedName>
        <fullName evidence="2">Uncharacterized protein</fullName>
    </submittedName>
</protein>
<accession>A0A382BL17</accession>
<keyword evidence="1" id="KW-0812">Transmembrane</keyword>
<sequence>MSEQNGGLTEGQGVGRVVLIIGLGVFLIGLIGIFAM</sequence>